<feature type="compositionally biased region" description="Low complexity" evidence="1">
    <location>
        <begin position="51"/>
        <end position="61"/>
    </location>
</feature>
<feature type="compositionally biased region" description="Basic and acidic residues" evidence="1">
    <location>
        <begin position="107"/>
        <end position="120"/>
    </location>
</feature>
<proteinExistence type="predicted"/>
<organism evidence="2 3">
    <name type="scientific">Candida boidinii</name>
    <name type="common">Yeast</name>
    <dbReference type="NCBI Taxonomy" id="5477"/>
    <lineage>
        <taxon>Eukaryota</taxon>
        <taxon>Fungi</taxon>
        <taxon>Dikarya</taxon>
        <taxon>Ascomycota</taxon>
        <taxon>Saccharomycotina</taxon>
        <taxon>Pichiomycetes</taxon>
        <taxon>Pichiales</taxon>
        <taxon>Pichiaceae</taxon>
        <taxon>Ogataea</taxon>
        <taxon>Ogataea/Candida clade</taxon>
    </lineage>
</organism>
<feature type="compositionally biased region" description="Basic and acidic residues" evidence="1">
    <location>
        <begin position="91"/>
        <end position="100"/>
    </location>
</feature>
<dbReference type="AlphaFoldDB" id="A0A9W6T6S8"/>
<feature type="region of interest" description="Disordered" evidence="1">
    <location>
        <begin position="21"/>
        <end position="166"/>
    </location>
</feature>
<protein>
    <submittedName>
        <fullName evidence="2">Unnamed protein product</fullName>
    </submittedName>
</protein>
<feature type="compositionally biased region" description="Acidic residues" evidence="1">
    <location>
        <begin position="145"/>
        <end position="166"/>
    </location>
</feature>
<comment type="caution">
    <text evidence="2">The sequence shown here is derived from an EMBL/GenBank/DDBJ whole genome shotgun (WGS) entry which is preliminary data.</text>
</comment>
<gene>
    <name evidence="2" type="ORF">Cboi02_000672900</name>
</gene>
<accession>A0A9W6T6S8</accession>
<evidence type="ECO:0000313" key="3">
    <source>
        <dbReference type="Proteomes" id="UP001165120"/>
    </source>
</evidence>
<evidence type="ECO:0000313" key="2">
    <source>
        <dbReference type="EMBL" id="GME82222.1"/>
    </source>
</evidence>
<name>A0A9W6T6S8_CANBO</name>
<sequence>MDKMAIEKEAEFKVYLAEMGKKMEMKNEKKRKLKEERRKEKQQKQIHTLQRQRSQSIQSYSLDDIQQKISGDKNNDEEDTEGLFNDEGGEDVNKSEKVNGDADDDIENKTEELKTAHGDDEDRDDDGDVVPTLTDKIVESRSTEDKDETNYDDDDDDYNDGDDAML</sequence>
<feature type="compositionally biased region" description="Basic and acidic residues" evidence="1">
    <location>
        <begin position="21"/>
        <end position="43"/>
    </location>
</feature>
<dbReference type="EMBL" id="BSXN01005039">
    <property type="protein sequence ID" value="GME82222.1"/>
    <property type="molecule type" value="Genomic_DNA"/>
</dbReference>
<keyword evidence="3" id="KW-1185">Reference proteome</keyword>
<dbReference type="Proteomes" id="UP001165120">
    <property type="component" value="Unassembled WGS sequence"/>
</dbReference>
<reference evidence="2" key="1">
    <citation type="submission" date="2023-04" db="EMBL/GenBank/DDBJ databases">
        <title>Candida boidinii NBRC 10035.</title>
        <authorList>
            <person name="Ichikawa N."/>
            <person name="Sato H."/>
            <person name="Tonouchi N."/>
        </authorList>
    </citation>
    <scope>NUCLEOTIDE SEQUENCE</scope>
    <source>
        <strain evidence="2">NBRC 10035</strain>
    </source>
</reference>
<evidence type="ECO:0000256" key="1">
    <source>
        <dbReference type="SAM" id="MobiDB-lite"/>
    </source>
</evidence>